<protein>
    <submittedName>
        <fullName evidence="1">Uncharacterized protein</fullName>
    </submittedName>
</protein>
<accession>A0A813NSS7</accession>
<comment type="caution">
    <text evidence="1">The sequence shown here is derived from an EMBL/GenBank/DDBJ whole genome shotgun (WGS) entry which is preliminary data.</text>
</comment>
<gene>
    <name evidence="1" type="ORF">OXX778_LOCUS3550</name>
</gene>
<name>A0A813NSS7_9BILA</name>
<dbReference type="Proteomes" id="UP000663879">
    <property type="component" value="Unassembled WGS sequence"/>
</dbReference>
<dbReference type="EMBL" id="CAJNOC010000317">
    <property type="protein sequence ID" value="CAF0744043.1"/>
    <property type="molecule type" value="Genomic_DNA"/>
</dbReference>
<evidence type="ECO:0000313" key="1">
    <source>
        <dbReference type="EMBL" id="CAF0744043.1"/>
    </source>
</evidence>
<dbReference type="AlphaFoldDB" id="A0A813NSS7"/>
<evidence type="ECO:0000313" key="2">
    <source>
        <dbReference type="Proteomes" id="UP000663879"/>
    </source>
</evidence>
<proteinExistence type="predicted"/>
<reference evidence="1" key="1">
    <citation type="submission" date="2021-02" db="EMBL/GenBank/DDBJ databases">
        <authorList>
            <person name="Nowell W R."/>
        </authorList>
    </citation>
    <scope>NUCLEOTIDE SEQUENCE</scope>
    <source>
        <strain evidence="1">Ploen Becks lab</strain>
    </source>
</reference>
<dbReference type="OrthoDB" id="6123510at2759"/>
<organism evidence="1 2">
    <name type="scientific">Brachionus calyciflorus</name>
    <dbReference type="NCBI Taxonomy" id="104777"/>
    <lineage>
        <taxon>Eukaryota</taxon>
        <taxon>Metazoa</taxon>
        <taxon>Spiralia</taxon>
        <taxon>Gnathifera</taxon>
        <taxon>Rotifera</taxon>
        <taxon>Eurotatoria</taxon>
        <taxon>Monogononta</taxon>
        <taxon>Pseudotrocha</taxon>
        <taxon>Ploima</taxon>
        <taxon>Brachionidae</taxon>
        <taxon>Brachionus</taxon>
    </lineage>
</organism>
<keyword evidence="2" id="KW-1185">Reference proteome</keyword>
<sequence>MVQINRCLGLVPIEKSDLSFEIIMANKPSINSLDKFLDYFFATYFEGSYTINMWNHFETYDSPRTNNNLEGYNYKLNRHIRILHPNIFKAIDKLKEEEVDLSIDFSNIIRNKPGKSNISLSVSEFSETSSSDVSSDE</sequence>